<evidence type="ECO:0000313" key="4">
    <source>
        <dbReference type="Proteomes" id="UP000178666"/>
    </source>
</evidence>
<keyword evidence="2" id="KW-0732">Signal</keyword>
<proteinExistence type="predicted"/>
<feature type="region of interest" description="Disordered" evidence="1">
    <location>
        <begin position="75"/>
        <end position="94"/>
    </location>
</feature>
<feature type="signal peptide" evidence="2">
    <location>
        <begin position="1"/>
        <end position="21"/>
    </location>
</feature>
<accession>A0ABM6FLY6</accession>
<sequence length="140" mass="14547">MKAPRRLPALAIAGASLVALSGCSPDGMLWGPHGAQVISTTETLIAGASSGSQNSLACEDSSAVFGDAAAWRGLRAGEPEQVEPTTSGDRPMPNATWRINLEGAGIARTSGEKVPTDVFYRETTTGMCVADVIWQTVDVE</sequence>
<evidence type="ECO:0000256" key="2">
    <source>
        <dbReference type="SAM" id="SignalP"/>
    </source>
</evidence>
<reference evidence="3 4" key="1">
    <citation type="journal article" date="2016" name="Plant Dis.">
        <title>Improved production of propionic acid using genome shuffling.</title>
        <authorList>
            <person name="Luna-Flores C.H."/>
            <person name="Palfreyman R.W."/>
            <person name="Kromer J.O."/>
            <person name="Nielsen L.K."/>
            <person name="Marcellin E."/>
        </authorList>
    </citation>
    <scope>NUCLEOTIDE SEQUENCE [LARGE SCALE GENOMIC DNA]</scope>
    <source>
        <strain evidence="3 4">F3E8</strain>
    </source>
</reference>
<name>A0ABM6FLY6_9ACTN</name>
<dbReference type="Proteomes" id="UP000178666">
    <property type="component" value="Chromosome"/>
</dbReference>
<dbReference type="EMBL" id="CP015970">
    <property type="protein sequence ID" value="AOZ47186.1"/>
    <property type="molecule type" value="Genomic_DNA"/>
</dbReference>
<organism evidence="3 4">
    <name type="scientific">Acidipropionibacterium acidipropionici</name>
    <dbReference type="NCBI Taxonomy" id="1748"/>
    <lineage>
        <taxon>Bacteria</taxon>
        <taxon>Bacillati</taxon>
        <taxon>Actinomycetota</taxon>
        <taxon>Actinomycetes</taxon>
        <taxon>Propionibacteriales</taxon>
        <taxon>Propionibacteriaceae</taxon>
        <taxon>Acidipropionibacterium</taxon>
    </lineage>
</organism>
<evidence type="ECO:0008006" key="5">
    <source>
        <dbReference type="Google" id="ProtNLM"/>
    </source>
</evidence>
<protein>
    <recommendedName>
        <fullName evidence="5">Lipoprotein</fullName>
    </recommendedName>
</protein>
<evidence type="ECO:0000313" key="3">
    <source>
        <dbReference type="EMBL" id="AOZ47186.1"/>
    </source>
</evidence>
<dbReference type="PROSITE" id="PS51257">
    <property type="entry name" value="PROKAR_LIPOPROTEIN"/>
    <property type="match status" value="1"/>
</dbReference>
<keyword evidence="4" id="KW-1185">Reference proteome</keyword>
<evidence type="ECO:0000256" key="1">
    <source>
        <dbReference type="SAM" id="MobiDB-lite"/>
    </source>
</evidence>
<gene>
    <name evidence="3" type="ORF">A8L58_11400</name>
</gene>
<feature type="chain" id="PRO_5047321598" description="Lipoprotein" evidence="2">
    <location>
        <begin position="22"/>
        <end position="140"/>
    </location>
</feature>